<evidence type="ECO:0000256" key="5">
    <source>
        <dbReference type="ARBA" id="ARBA00038440"/>
    </source>
</evidence>
<accession>A3MXE5</accession>
<evidence type="ECO:0000256" key="1">
    <source>
        <dbReference type="ARBA" id="ARBA00005054"/>
    </source>
</evidence>
<dbReference type="RefSeq" id="WP_011850570.1">
    <property type="nucleotide sequence ID" value="NC_009073.1"/>
</dbReference>
<keyword evidence="4" id="KW-0658">Purine biosynthesis</keyword>
<dbReference type="AlphaFoldDB" id="A3MXE5"/>
<dbReference type="InterPro" id="IPR001555">
    <property type="entry name" value="GART_AS"/>
</dbReference>
<keyword evidence="11" id="KW-1185">Reference proteome</keyword>
<dbReference type="GO" id="GO:0004644">
    <property type="term" value="F:phosphoribosylglycinamide formyltransferase activity"/>
    <property type="evidence" value="ECO:0007669"/>
    <property type="project" value="UniProtKB-EC"/>
</dbReference>
<sequence>MKVGVLASWRGSNFKAIMDHIRLGVLRGVEVPVLIYSDENAPVREIAEKYGMEARYVRHRGVPRAVREEEMAEVLKSHGVEVVALAGYDYILSGGFISRFRLVLNIHPSLLPFAGGKGMYGLRVHQEVFRAGVKVTGPTVHVVDDSVDGGPIVDQWPVYIGDVYALPLPPEEKVQIIADRVLIFEHRLYSRVLQAVADGRLELVEEVVKVPRVYEEGGRLRVEEVEARAVRTVLKVDEAWERQWAERQRAYVEYQLKEWESRLGGRLALVLPPWLRG</sequence>
<comment type="catalytic activity">
    <reaction evidence="8">
        <text>N(1)-(5-phospho-beta-D-ribosyl)glycinamide + (6R)-10-formyltetrahydrofolate = N(2)-formyl-N(1)-(5-phospho-beta-D-ribosyl)glycinamide + (6S)-5,6,7,8-tetrahydrofolate + H(+)</text>
        <dbReference type="Rhea" id="RHEA:15053"/>
        <dbReference type="ChEBI" id="CHEBI:15378"/>
        <dbReference type="ChEBI" id="CHEBI:57453"/>
        <dbReference type="ChEBI" id="CHEBI:143788"/>
        <dbReference type="ChEBI" id="CHEBI:147286"/>
        <dbReference type="ChEBI" id="CHEBI:195366"/>
        <dbReference type="EC" id="2.1.2.2"/>
    </reaction>
</comment>
<dbReference type="Gene3D" id="3.40.50.170">
    <property type="entry name" value="Formyl transferase, N-terminal domain"/>
    <property type="match status" value="1"/>
</dbReference>
<evidence type="ECO:0000256" key="3">
    <source>
        <dbReference type="ARBA" id="ARBA00022679"/>
    </source>
</evidence>
<dbReference type="Proteomes" id="UP000001431">
    <property type="component" value="Chromosome"/>
</dbReference>
<dbReference type="eggNOG" id="arCOG02825">
    <property type="taxonomic scope" value="Archaea"/>
</dbReference>
<dbReference type="SUPFAM" id="SSF53328">
    <property type="entry name" value="Formyltransferase"/>
    <property type="match status" value="1"/>
</dbReference>
<dbReference type="STRING" id="410359.Pcal_1896"/>
<dbReference type="PANTHER" id="PTHR43369">
    <property type="entry name" value="PHOSPHORIBOSYLGLYCINAMIDE FORMYLTRANSFERASE"/>
    <property type="match status" value="1"/>
</dbReference>
<dbReference type="Pfam" id="PF00551">
    <property type="entry name" value="Formyl_trans_N"/>
    <property type="match status" value="1"/>
</dbReference>
<protein>
    <recommendedName>
        <fullName evidence="2">phosphoribosylglycinamide formyltransferase 1</fullName>
        <ecNumber evidence="2">2.1.2.2</ecNumber>
    </recommendedName>
    <alternativeName>
        <fullName evidence="7">5'-phosphoribosylglycinamide transformylase</fullName>
    </alternativeName>
    <alternativeName>
        <fullName evidence="6">GAR transformylase</fullName>
    </alternativeName>
</protein>
<evidence type="ECO:0000256" key="4">
    <source>
        <dbReference type="ARBA" id="ARBA00022755"/>
    </source>
</evidence>
<proteinExistence type="inferred from homology"/>
<dbReference type="PROSITE" id="PS00373">
    <property type="entry name" value="GART"/>
    <property type="match status" value="1"/>
</dbReference>
<dbReference type="KEGG" id="pcl:Pcal_1896"/>
<evidence type="ECO:0000256" key="2">
    <source>
        <dbReference type="ARBA" id="ARBA00012254"/>
    </source>
</evidence>
<dbReference type="GO" id="GO:0005737">
    <property type="term" value="C:cytoplasm"/>
    <property type="evidence" value="ECO:0007669"/>
    <property type="project" value="TreeGrafter"/>
</dbReference>
<feature type="domain" description="Formyl transferase N-terminal" evidence="9">
    <location>
        <begin position="1"/>
        <end position="193"/>
    </location>
</feature>
<dbReference type="InterPro" id="IPR036477">
    <property type="entry name" value="Formyl_transf_N_sf"/>
</dbReference>
<dbReference type="PANTHER" id="PTHR43369:SF2">
    <property type="entry name" value="PHOSPHORIBOSYLGLYCINAMIDE FORMYLTRANSFERASE"/>
    <property type="match status" value="1"/>
</dbReference>
<comment type="pathway">
    <text evidence="1">Purine metabolism; IMP biosynthesis via de novo pathway; N(2)-formyl-N(1)-(5-phospho-D-ribosyl)glycinamide from N(1)-(5-phospho-D-ribosyl)glycinamide (10-formyl THF route): step 1/1.</text>
</comment>
<evidence type="ECO:0000256" key="8">
    <source>
        <dbReference type="ARBA" id="ARBA00047664"/>
    </source>
</evidence>
<organism evidence="10 11">
    <name type="scientific">Pyrobaculum calidifontis (strain DSM 21063 / JCM 11548 / VA1)</name>
    <dbReference type="NCBI Taxonomy" id="410359"/>
    <lineage>
        <taxon>Archaea</taxon>
        <taxon>Thermoproteota</taxon>
        <taxon>Thermoprotei</taxon>
        <taxon>Thermoproteales</taxon>
        <taxon>Thermoproteaceae</taxon>
        <taxon>Pyrobaculum</taxon>
    </lineage>
</organism>
<comment type="similarity">
    <text evidence="5">Belongs to the GART family.</text>
</comment>
<reference evidence="10" key="1">
    <citation type="submission" date="2007-02" db="EMBL/GenBank/DDBJ databases">
        <title>Complete sequence of Pyrobaculum calidifontis JCM 11548.</title>
        <authorList>
            <consortium name="US DOE Joint Genome Institute"/>
            <person name="Copeland A."/>
            <person name="Lucas S."/>
            <person name="Lapidus A."/>
            <person name="Barry K."/>
            <person name="Glavina del Rio T."/>
            <person name="Dalin E."/>
            <person name="Tice H."/>
            <person name="Pitluck S."/>
            <person name="Chain P."/>
            <person name="Malfatti S."/>
            <person name="Shin M."/>
            <person name="Vergez L."/>
            <person name="Schmutz J."/>
            <person name="Larimer F."/>
            <person name="Land M."/>
            <person name="Hauser L."/>
            <person name="Kyrpides N."/>
            <person name="Mikhailova N."/>
            <person name="Cozen A.E."/>
            <person name="Fitz-Gibbon S.T."/>
            <person name="House C.H."/>
            <person name="Saltikov C."/>
            <person name="Lowe T.M."/>
            <person name="Richardson P."/>
        </authorList>
    </citation>
    <scope>NUCLEOTIDE SEQUENCE [LARGE SCALE GENOMIC DNA]</scope>
    <source>
        <strain evidence="10">JCM 11548</strain>
    </source>
</reference>
<evidence type="ECO:0000313" key="10">
    <source>
        <dbReference type="EMBL" id="ABO09312.1"/>
    </source>
</evidence>
<evidence type="ECO:0000313" key="11">
    <source>
        <dbReference type="Proteomes" id="UP000001431"/>
    </source>
</evidence>
<dbReference type="GO" id="GO:0006189">
    <property type="term" value="P:'de novo' IMP biosynthetic process"/>
    <property type="evidence" value="ECO:0007669"/>
    <property type="project" value="TreeGrafter"/>
</dbReference>
<name>A3MXE5_PYRCJ</name>
<evidence type="ECO:0000256" key="6">
    <source>
        <dbReference type="ARBA" id="ARBA00041324"/>
    </source>
</evidence>
<gene>
    <name evidence="10" type="ordered locus">Pcal_1896</name>
</gene>
<dbReference type="EMBL" id="CP000561">
    <property type="protein sequence ID" value="ABO09312.1"/>
    <property type="molecule type" value="Genomic_DNA"/>
</dbReference>
<evidence type="ECO:0000256" key="7">
    <source>
        <dbReference type="ARBA" id="ARBA00041682"/>
    </source>
</evidence>
<dbReference type="InterPro" id="IPR002376">
    <property type="entry name" value="Formyl_transf_N"/>
</dbReference>
<dbReference type="OrthoDB" id="27277at2157"/>
<dbReference type="GeneID" id="4908162"/>
<dbReference type="HOGENOM" id="CLU_038395_1_3_2"/>
<evidence type="ECO:0000259" key="9">
    <source>
        <dbReference type="Pfam" id="PF00551"/>
    </source>
</evidence>
<dbReference type="EC" id="2.1.2.2" evidence="2"/>
<keyword evidence="3 10" id="KW-0808">Transferase</keyword>